<sequence>MTTLYLSMVIMMLLILLIRETILLFGKINENTKLTKENLQLHKQMDYQHNSYEKTAHSLTSIKQVIHDTNKQLVYVRTCIQNNEIQESIHHINSMLGQIHQPSLKLSTGNLVIDSLIGNALNIACEHKIAMNYDIHIHAEAIDIDRFDLCTVIGNVLDNALNAAARVPKKEDRFIQLLIFTTDTSLFIQVTNSRNNSSSIVQHNFKENPAFHGFGLTNIQSVTEKYGGHLVTNAQNNEFETIIVLPFLNILSADTPILTELERQ</sequence>
<evidence type="ECO:0000313" key="4">
    <source>
        <dbReference type="Proteomes" id="UP000249163"/>
    </source>
</evidence>
<dbReference type="Pfam" id="PF14501">
    <property type="entry name" value="HATPase_c_5"/>
    <property type="match status" value="1"/>
</dbReference>
<dbReference type="EMBL" id="CP021965">
    <property type="protein sequence ID" value="AWV32741.1"/>
    <property type="molecule type" value="Genomic_DNA"/>
</dbReference>
<dbReference type="GO" id="GO:0042802">
    <property type="term" value="F:identical protein binding"/>
    <property type="evidence" value="ECO:0007669"/>
    <property type="project" value="TreeGrafter"/>
</dbReference>
<protein>
    <submittedName>
        <fullName evidence="3">Histidine kinase</fullName>
    </submittedName>
</protein>
<proteinExistence type="predicted"/>
<feature type="transmembrane region" description="Helical" evidence="1">
    <location>
        <begin position="6"/>
        <end position="26"/>
    </location>
</feature>
<dbReference type="Gene3D" id="3.30.565.10">
    <property type="entry name" value="Histidine kinase-like ATPase, C-terminal domain"/>
    <property type="match status" value="1"/>
</dbReference>
<dbReference type="GO" id="GO:0016301">
    <property type="term" value="F:kinase activity"/>
    <property type="evidence" value="ECO:0007669"/>
    <property type="project" value="UniProtKB-KW"/>
</dbReference>
<accession>A0AAD0KGD2</accession>
<evidence type="ECO:0000256" key="1">
    <source>
        <dbReference type="SAM" id="Phobius"/>
    </source>
</evidence>
<dbReference type="SUPFAM" id="SSF55874">
    <property type="entry name" value="ATPase domain of HSP90 chaperone/DNA topoisomerase II/histidine kinase"/>
    <property type="match status" value="1"/>
</dbReference>
<keyword evidence="3" id="KW-0808">Transferase</keyword>
<dbReference type="Proteomes" id="UP000249163">
    <property type="component" value="Chromosome"/>
</dbReference>
<dbReference type="InterPro" id="IPR032834">
    <property type="entry name" value="NatK-like_C"/>
</dbReference>
<gene>
    <name evidence="3" type="ORF">CD191_08995</name>
</gene>
<keyword evidence="1" id="KW-1133">Transmembrane helix</keyword>
<dbReference type="InterPro" id="IPR036890">
    <property type="entry name" value="HATPase_C_sf"/>
</dbReference>
<keyword evidence="1" id="KW-0472">Membrane</keyword>
<organism evidence="3 4">
    <name type="scientific">Paenibacillus odorifer</name>
    <dbReference type="NCBI Taxonomy" id="189426"/>
    <lineage>
        <taxon>Bacteria</taxon>
        <taxon>Bacillati</taxon>
        <taxon>Bacillota</taxon>
        <taxon>Bacilli</taxon>
        <taxon>Bacillales</taxon>
        <taxon>Paenibacillaceae</taxon>
        <taxon>Paenibacillus</taxon>
    </lineage>
</organism>
<evidence type="ECO:0000259" key="2">
    <source>
        <dbReference type="Pfam" id="PF14501"/>
    </source>
</evidence>
<feature type="domain" description="Sensor histidine kinase NatK-like C-terminal" evidence="2">
    <location>
        <begin position="147"/>
        <end position="246"/>
    </location>
</feature>
<name>A0AAD0KGD2_9BACL</name>
<dbReference type="PANTHER" id="PTHR40448:SF1">
    <property type="entry name" value="TWO-COMPONENT SENSOR HISTIDINE KINASE"/>
    <property type="match status" value="1"/>
</dbReference>
<reference evidence="3 4" key="1">
    <citation type="submission" date="2017-06" db="EMBL/GenBank/DDBJ databases">
        <title>Complete genome sequence of Paenibacillus odorifer CBA7130.</title>
        <authorList>
            <person name="Nam Y.-D."/>
            <person name="Kang J."/>
            <person name="Chung W.-H."/>
        </authorList>
    </citation>
    <scope>NUCLEOTIDE SEQUENCE [LARGE SCALE GENOMIC DNA]</scope>
    <source>
        <strain evidence="3 4">CBA7130</strain>
    </source>
</reference>
<evidence type="ECO:0000313" key="3">
    <source>
        <dbReference type="EMBL" id="AWV32741.1"/>
    </source>
</evidence>
<dbReference type="PANTHER" id="PTHR40448">
    <property type="entry name" value="TWO-COMPONENT SENSOR HISTIDINE KINASE"/>
    <property type="match status" value="1"/>
</dbReference>
<keyword evidence="1" id="KW-0812">Transmembrane</keyword>
<keyword evidence="3" id="KW-0418">Kinase</keyword>
<dbReference type="AlphaFoldDB" id="A0AAD0KGD2"/>